<evidence type="ECO:0000256" key="6">
    <source>
        <dbReference type="ARBA" id="ARBA00022837"/>
    </source>
</evidence>
<keyword evidence="5" id="KW-0677">Repeat</keyword>
<proteinExistence type="predicted"/>
<reference evidence="8 9" key="1">
    <citation type="submission" date="2021-06" db="EMBL/GenBank/DDBJ databases">
        <authorList>
            <person name="Palmer J.M."/>
        </authorList>
    </citation>
    <scope>NUCLEOTIDE SEQUENCE [LARGE SCALE GENOMIC DNA]</scope>
    <source>
        <strain evidence="8 9">XC_2019</strain>
        <tissue evidence="8">Muscle</tissue>
    </source>
</reference>
<evidence type="ECO:0000256" key="2">
    <source>
        <dbReference type="ARBA" id="ARBA00004496"/>
    </source>
</evidence>
<evidence type="ECO:0000256" key="4">
    <source>
        <dbReference type="ARBA" id="ARBA00022723"/>
    </source>
</evidence>
<gene>
    <name evidence="8" type="primary">CALPAIN1_2</name>
    <name evidence="8" type="ORF">XENOCAPTIV_028447</name>
</gene>
<sequence>KDLKTDGFSIESCRTMVNLMDKDGSARLGLVEFQILWNKIRKWLVRTREMGAYS</sequence>
<keyword evidence="9" id="KW-1185">Reference proteome</keyword>
<dbReference type="Proteomes" id="UP001434883">
    <property type="component" value="Unassembled WGS sequence"/>
</dbReference>
<evidence type="ECO:0000313" key="8">
    <source>
        <dbReference type="EMBL" id="MEQ2215157.1"/>
    </source>
</evidence>
<keyword evidence="6" id="KW-0106">Calcium</keyword>
<protein>
    <submittedName>
        <fullName evidence="8">Calpain-1 catalytic subunit</fullName>
    </submittedName>
</protein>
<dbReference type="Gene3D" id="1.10.238.10">
    <property type="entry name" value="EF-hand"/>
    <property type="match status" value="1"/>
</dbReference>
<dbReference type="PANTHER" id="PTHR46735:SF3">
    <property type="entry name" value="CALPAIN SMALL SUBUNIT 1-RELATED"/>
    <property type="match status" value="1"/>
</dbReference>
<evidence type="ECO:0000256" key="5">
    <source>
        <dbReference type="ARBA" id="ARBA00022737"/>
    </source>
</evidence>
<evidence type="ECO:0000256" key="3">
    <source>
        <dbReference type="ARBA" id="ARBA00022490"/>
    </source>
</evidence>
<evidence type="ECO:0000313" key="9">
    <source>
        <dbReference type="Proteomes" id="UP001434883"/>
    </source>
</evidence>
<evidence type="ECO:0000256" key="7">
    <source>
        <dbReference type="ARBA" id="ARBA00023136"/>
    </source>
</evidence>
<evidence type="ECO:0000256" key="1">
    <source>
        <dbReference type="ARBA" id="ARBA00004308"/>
    </source>
</evidence>
<organism evidence="8 9">
    <name type="scientific">Xenoophorus captivus</name>
    <dbReference type="NCBI Taxonomy" id="1517983"/>
    <lineage>
        <taxon>Eukaryota</taxon>
        <taxon>Metazoa</taxon>
        <taxon>Chordata</taxon>
        <taxon>Craniata</taxon>
        <taxon>Vertebrata</taxon>
        <taxon>Euteleostomi</taxon>
        <taxon>Actinopterygii</taxon>
        <taxon>Neopterygii</taxon>
        <taxon>Teleostei</taxon>
        <taxon>Neoteleostei</taxon>
        <taxon>Acanthomorphata</taxon>
        <taxon>Ovalentaria</taxon>
        <taxon>Atherinomorphae</taxon>
        <taxon>Cyprinodontiformes</taxon>
        <taxon>Goodeidae</taxon>
        <taxon>Xenoophorus</taxon>
    </lineage>
</organism>
<dbReference type="SUPFAM" id="SSF47473">
    <property type="entry name" value="EF-hand"/>
    <property type="match status" value="1"/>
</dbReference>
<accession>A0ABV0S5J5</accession>
<name>A0ABV0S5J5_9TELE</name>
<comment type="subcellular location">
    <subcellularLocation>
        <location evidence="2">Cytoplasm</location>
    </subcellularLocation>
    <subcellularLocation>
        <location evidence="1">Endomembrane system</location>
    </subcellularLocation>
</comment>
<dbReference type="EMBL" id="JAHRIN010067995">
    <property type="protein sequence ID" value="MEQ2215157.1"/>
    <property type="molecule type" value="Genomic_DNA"/>
</dbReference>
<dbReference type="InterPro" id="IPR011992">
    <property type="entry name" value="EF-hand-dom_pair"/>
</dbReference>
<dbReference type="PANTHER" id="PTHR46735">
    <property type="entry name" value="CALPAIN, SMALL SUBUNIT 1 A-RELATED"/>
    <property type="match status" value="1"/>
</dbReference>
<keyword evidence="7" id="KW-0472">Membrane</keyword>
<comment type="caution">
    <text evidence="8">The sequence shown here is derived from an EMBL/GenBank/DDBJ whole genome shotgun (WGS) entry which is preliminary data.</text>
</comment>
<feature type="non-terminal residue" evidence="8">
    <location>
        <position position="1"/>
    </location>
</feature>
<keyword evidence="4" id="KW-0479">Metal-binding</keyword>
<keyword evidence="3" id="KW-0963">Cytoplasm</keyword>